<evidence type="ECO:0000313" key="4">
    <source>
        <dbReference type="Proteomes" id="UP000536604"/>
    </source>
</evidence>
<dbReference type="NCBIfam" id="TIGR03891">
    <property type="entry name" value="thiopep_ocin"/>
    <property type="match status" value="1"/>
</dbReference>
<feature type="domain" description="Lantibiotic dehydratase N-terminal" evidence="1">
    <location>
        <begin position="46"/>
        <end position="236"/>
    </location>
</feature>
<name>A0A841IRU0_9ACTN</name>
<evidence type="ECO:0000259" key="1">
    <source>
        <dbReference type="Pfam" id="PF04738"/>
    </source>
</evidence>
<evidence type="ECO:0000259" key="2">
    <source>
        <dbReference type="Pfam" id="PF14028"/>
    </source>
</evidence>
<organism evidence="3 4">
    <name type="scientific">Nocardiopsis algeriensis</name>
    <dbReference type="NCBI Taxonomy" id="1478215"/>
    <lineage>
        <taxon>Bacteria</taxon>
        <taxon>Bacillati</taxon>
        <taxon>Actinomycetota</taxon>
        <taxon>Actinomycetes</taxon>
        <taxon>Streptosporangiales</taxon>
        <taxon>Nocardiopsidaceae</taxon>
        <taxon>Nocardiopsis</taxon>
    </lineage>
</organism>
<dbReference type="EMBL" id="JACHJO010000003">
    <property type="protein sequence ID" value="MBB6119001.1"/>
    <property type="molecule type" value="Genomic_DNA"/>
</dbReference>
<dbReference type="Pfam" id="PF04738">
    <property type="entry name" value="Lant_dehydr_N"/>
    <property type="match status" value="2"/>
</dbReference>
<reference evidence="3 4" key="1">
    <citation type="submission" date="2020-08" db="EMBL/GenBank/DDBJ databases">
        <title>Genomic Encyclopedia of Type Strains, Phase III (KMG-III): the genomes of soil and plant-associated and newly described type strains.</title>
        <authorList>
            <person name="Whitman W."/>
        </authorList>
    </citation>
    <scope>NUCLEOTIDE SEQUENCE [LARGE SCALE GENOMIC DNA]</scope>
    <source>
        <strain evidence="3 4">CECT 8712</strain>
    </source>
</reference>
<proteinExistence type="predicted"/>
<dbReference type="AlphaFoldDB" id="A0A841IRU0"/>
<dbReference type="InterPro" id="IPR006827">
    <property type="entry name" value="Lant_deHydtase_N"/>
</dbReference>
<dbReference type="RefSeq" id="WP_343064905.1">
    <property type="nucleotide sequence ID" value="NZ_JACHJO010000003.1"/>
</dbReference>
<sequence length="925" mass="101119">MYAPLTTITPSLRAATRPWTRLPPCPDPATRSPAELRTWITGLGDDHELMRALHIASPSLTEAIRRMAEPAPVEEARVRRTAFAVARYLLRAHSRATPFGLFAGVAPLTLGTETSVTWCGRHQEVLRSGRAQDQFPEGSGGAERSVVLTQTARVHGNRLRLEHRPHPHAPAQAAAVSLRLTSAVSLLAETAHTPVPLTHLHKTLTAAFPDAPEEKTTALVNHFLEQRLLLSSVTAPPPPQSDFSQGGSDTEAVDVRLRATVTVPRNVAQEAARAAAVAACLSPHPEGPPAWVDYHRRCLETYGQNAQIDLLALTGPAGLGYPSSYRHTRLPALPPAPGKLDTALVEAATTAALHGHTELDLDDPTWVHLTASTPKAVPAHAEIRAHLAAASPADVDQGRYRLWVTGISKGAGTLTGRFAHLDGMAATVAGPDLPTLTRGALPVQVLAPPMADTAAHLCRTPALAPTVLAIDVHPPTGSDTEVLQPGDLAVQVDSDHLRLIHTPTGRVLEPFHPTALNVLGYTHPLARFVTELPRARTALYLTCNPWPELLLHVPFLPRLRAGRTVLTPARWRLTPATWPTVRTRLHLPLPRYTALVEGERHLPLDLKAAAHRSLVEAHLDRHGHAILVETPSPEDFAWCDGHAHELVLPTGTTGPPTRSRAAVTVRTAPDREALGISWVSAYLYADPSLFSQILAELPALEHRAGEGFRCWFVRYRDHHGPHLRLRLRSADHTAPHQVVTSWSHDLADAGLLHDLALHTYRPEHDRYGHGPAMEAAENVFVRDSRAVLAQHHTTYGDPSRSRVLAALSLLRIADAMGADTTWIVDALPRFRNPVDRTSLAAARHLLTHPADLPAPVTATWDERDCALTAYRERLDHPLRVVPSLWHMHHNRVHGPDRDDEHDLLALTRALVLARRHLEPSDHDRT</sequence>
<comment type="caution">
    <text evidence="3">The sequence shown here is derived from an EMBL/GenBank/DDBJ whole genome shotgun (WGS) entry which is preliminary data.</text>
</comment>
<keyword evidence="4" id="KW-1185">Reference proteome</keyword>
<feature type="domain" description="Lantibiotic dehydratase N-terminal" evidence="1">
    <location>
        <begin position="252"/>
        <end position="614"/>
    </location>
</feature>
<dbReference type="InterPro" id="IPR023809">
    <property type="entry name" value="Thiopep_bacteriocin_synth_dom"/>
</dbReference>
<gene>
    <name evidence="3" type="ORF">FHS13_000936</name>
</gene>
<dbReference type="Proteomes" id="UP000536604">
    <property type="component" value="Unassembled WGS sequence"/>
</dbReference>
<protein>
    <submittedName>
        <fullName evidence="3">Thiopeptide-type bacteriocin biosynthesis protein</fullName>
    </submittedName>
</protein>
<evidence type="ECO:0000313" key="3">
    <source>
        <dbReference type="EMBL" id="MBB6119001.1"/>
    </source>
</evidence>
<dbReference type="Pfam" id="PF14028">
    <property type="entry name" value="Lant_dehydr_C"/>
    <property type="match status" value="1"/>
</dbReference>
<accession>A0A841IRU0</accession>
<feature type="domain" description="Thiopeptide-type bacteriocin biosynthesis" evidence="2">
    <location>
        <begin position="678"/>
        <end position="908"/>
    </location>
</feature>